<gene>
    <name evidence="2" type="ORF">C7212DRAFT_335584</name>
</gene>
<evidence type="ECO:0000256" key="1">
    <source>
        <dbReference type="SAM" id="MobiDB-lite"/>
    </source>
</evidence>
<evidence type="ECO:0000313" key="2">
    <source>
        <dbReference type="EMBL" id="PWW72934.1"/>
    </source>
</evidence>
<feature type="compositionally biased region" description="Basic and acidic residues" evidence="1">
    <location>
        <begin position="35"/>
        <end position="56"/>
    </location>
</feature>
<sequence length="56" mass="6847">MRKEMKERKEEERGKNMGKKKRVKKPKHDMTIQGRLKESKASEKSKRQKAYTKDRR</sequence>
<dbReference type="Proteomes" id="UP000246991">
    <property type="component" value="Unassembled WGS sequence"/>
</dbReference>
<proteinExistence type="predicted"/>
<evidence type="ECO:0000313" key="3">
    <source>
        <dbReference type="Proteomes" id="UP000246991"/>
    </source>
</evidence>
<keyword evidence="3" id="KW-1185">Reference proteome</keyword>
<protein>
    <submittedName>
        <fullName evidence="2">Uncharacterized protein</fullName>
    </submittedName>
</protein>
<comment type="caution">
    <text evidence="2">The sequence shown here is derived from an EMBL/GenBank/DDBJ whole genome shotgun (WGS) entry which is preliminary data.</text>
</comment>
<dbReference type="EMBL" id="PYWC01000091">
    <property type="protein sequence ID" value="PWW72934.1"/>
    <property type="molecule type" value="Genomic_DNA"/>
</dbReference>
<reference evidence="2 3" key="1">
    <citation type="submission" date="2018-03" db="EMBL/GenBank/DDBJ databases">
        <title>Genomes of Pezizomycetes fungi and the evolution of truffles.</title>
        <authorList>
            <person name="Murat C."/>
            <person name="Payen T."/>
            <person name="Noel B."/>
            <person name="Kuo A."/>
            <person name="Martin F.M."/>
        </authorList>
    </citation>
    <scope>NUCLEOTIDE SEQUENCE [LARGE SCALE GENOMIC DNA]</scope>
    <source>
        <strain evidence="2">091103-1</strain>
    </source>
</reference>
<feature type="compositionally biased region" description="Basic residues" evidence="1">
    <location>
        <begin position="16"/>
        <end position="27"/>
    </location>
</feature>
<feature type="compositionally biased region" description="Basic and acidic residues" evidence="1">
    <location>
        <begin position="1"/>
        <end position="15"/>
    </location>
</feature>
<dbReference type="AlphaFoldDB" id="A0A317SER4"/>
<feature type="region of interest" description="Disordered" evidence="1">
    <location>
        <begin position="1"/>
        <end position="56"/>
    </location>
</feature>
<organism evidence="2 3">
    <name type="scientific">Tuber magnatum</name>
    <name type="common">white Piedmont truffle</name>
    <dbReference type="NCBI Taxonomy" id="42249"/>
    <lineage>
        <taxon>Eukaryota</taxon>
        <taxon>Fungi</taxon>
        <taxon>Dikarya</taxon>
        <taxon>Ascomycota</taxon>
        <taxon>Pezizomycotina</taxon>
        <taxon>Pezizomycetes</taxon>
        <taxon>Pezizales</taxon>
        <taxon>Tuberaceae</taxon>
        <taxon>Tuber</taxon>
    </lineage>
</organism>
<accession>A0A317SER4</accession>
<name>A0A317SER4_9PEZI</name>